<organism evidence="1">
    <name type="scientific">viral metagenome</name>
    <dbReference type="NCBI Taxonomy" id="1070528"/>
    <lineage>
        <taxon>unclassified sequences</taxon>
        <taxon>metagenomes</taxon>
        <taxon>organismal metagenomes</taxon>
    </lineage>
</organism>
<dbReference type="EMBL" id="MT141814">
    <property type="protein sequence ID" value="QJA70708.1"/>
    <property type="molecule type" value="Genomic_DNA"/>
</dbReference>
<evidence type="ECO:0000313" key="2">
    <source>
        <dbReference type="EMBL" id="QJA93899.1"/>
    </source>
</evidence>
<reference evidence="1" key="1">
    <citation type="submission" date="2020-03" db="EMBL/GenBank/DDBJ databases">
        <title>The deep terrestrial virosphere.</title>
        <authorList>
            <person name="Holmfeldt K."/>
            <person name="Nilsson E."/>
            <person name="Simone D."/>
            <person name="Lopez-Fernandez M."/>
            <person name="Wu X."/>
            <person name="de Brujin I."/>
            <person name="Lundin D."/>
            <person name="Andersson A."/>
            <person name="Bertilsson S."/>
            <person name="Dopson M."/>
        </authorList>
    </citation>
    <scope>NUCLEOTIDE SEQUENCE</scope>
    <source>
        <strain evidence="1">MM415A03587</strain>
        <strain evidence="2">MM415B04087</strain>
    </source>
</reference>
<name>A0A6M3JN86_9ZZZZ</name>
<dbReference type="EMBL" id="MT143186">
    <property type="protein sequence ID" value="QJA93899.1"/>
    <property type="molecule type" value="Genomic_DNA"/>
</dbReference>
<dbReference type="AlphaFoldDB" id="A0A6M3JN86"/>
<evidence type="ECO:0000313" key="1">
    <source>
        <dbReference type="EMBL" id="QJA70708.1"/>
    </source>
</evidence>
<protein>
    <submittedName>
        <fullName evidence="1">Uncharacterized protein</fullName>
    </submittedName>
</protein>
<proteinExistence type="predicted"/>
<gene>
    <name evidence="1" type="ORF">MM415A03587_0011</name>
    <name evidence="2" type="ORF">MM415B04087_0001</name>
</gene>
<sequence length="73" mass="8903">MHQLIEQAVYRYPDERMKGMRLYRIEYGGHAHDCWCEGTIWLPAHIDPERIEEVLNDEDRNYDYDYDDSPRIV</sequence>
<accession>A0A6M3JN86</accession>